<dbReference type="InterPro" id="IPR022572">
    <property type="entry name" value="DNA_rep/recomb_RecO_N"/>
</dbReference>
<dbReference type="EMBL" id="UGYO01000001">
    <property type="protein sequence ID" value="SUI82394.1"/>
    <property type="molecule type" value="Genomic_DNA"/>
</dbReference>
<dbReference type="Pfam" id="PF11967">
    <property type="entry name" value="RecO_N"/>
    <property type="match status" value="1"/>
</dbReference>
<evidence type="ECO:0000256" key="1">
    <source>
        <dbReference type="ARBA" id="ARBA00003065"/>
    </source>
</evidence>
<organism evidence="11 12">
    <name type="scientific">Shewanella algae</name>
    <dbReference type="NCBI Taxonomy" id="38313"/>
    <lineage>
        <taxon>Bacteria</taxon>
        <taxon>Pseudomonadati</taxon>
        <taxon>Pseudomonadota</taxon>
        <taxon>Gammaproteobacteria</taxon>
        <taxon>Alteromonadales</taxon>
        <taxon>Shewanellaceae</taxon>
        <taxon>Shewanella</taxon>
    </lineage>
</organism>
<evidence type="ECO:0000256" key="4">
    <source>
        <dbReference type="ARBA" id="ARBA00022763"/>
    </source>
</evidence>
<dbReference type="SUPFAM" id="SSF50249">
    <property type="entry name" value="Nucleic acid-binding proteins"/>
    <property type="match status" value="1"/>
</dbReference>
<evidence type="ECO:0000256" key="3">
    <source>
        <dbReference type="ARBA" id="ARBA00021310"/>
    </source>
</evidence>
<keyword evidence="6 8" id="KW-0234">DNA repair</keyword>
<dbReference type="Pfam" id="PF02565">
    <property type="entry name" value="RecO_C"/>
    <property type="match status" value="1"/>
</dbReference>
<evidence type="ECO:0000313" key="11">
    <source>
        <dbReference type="EMBL" id="SUI82394.1"/>
    </source>
</evidence>
<evidence type="ECO:0000256" key="5">
    <source>
        <dbReference type="ARBA" id="ARBA00023172"/>
    </source>
</evidence>
<dbReference type="InterPro" id="IPR012340">
    <property type="entry name" value="NA-bd_OB-fold"/>
</dbReference>
<evidence type="ECO:0000256" key="8">
    <source>
        <dbReference type="HAMAP-Rule" id="MF_00201"/>
    </source>
</evidence>
<dbReference type="NCBIfam" id="TIGR00613">
    <property type="entry name" value="reco"/>
    <property type="match status" value="1"/>
</dbReference>
<dbReference type="GO" id="GO:0006302">
    <property type="term" value="P:double-strand break repair"/>
    <property type="evidence" value="ECO:0007669"/>
    <property type="project" value="TreeGrafter"/>
</dbReference>
<dbReference type="PANTHER" id="PTHR33991:SF1">
    <property type="entry name" value="DNA REPAIR PROTEIN RECO"/>
    <property type="match status" value="1"/>
</dbReference>
<dbReference type="GO" id="GO:0006310">
    <property type="term" value="P:DNA recombination"/>
    <property type="evidence" value="ECO:0007669"/>
    <property type="project" value="UniProtKB-UniRule"/>
</dbReference>
<protein>
    <recommendedName>
        <fullName evidence="3 8">DNA repair protein RecO</fullName>
    </recommendedName>
    <alternativeName>
        <fullName evidence="7 8">Recombination protein O</fullName>
    </alternativeName>
</protein>
<reference evidence="11 12" key="1">
    <citation type="submission" date="2018-06" db="EMBL/GenBank/DDBJ databases">
        <authorList>
            <consortium name="Pathogen Informatics"/>
            <person name="Doyle S."/>
        </authorList>
    </citation>
    <scope>NUCLEOTIDE SEQUENCE [LARGE SCALE GENOMIC DNA]</scope>
    <source>
        <strain evidence="11 12">NCTC10738</strain>
    </source>
</reference>
<evidence type="ECO:0000256" key="2">
    <source>
        <dbReference type="ARBA" id="ARBA00007452"/>
    </source>
</evidence>
<dbReference type="Gene3D" id="2.40.50.140">
    <property type="entry name" value="Nucleic acid-binding proteins"/>
    <property type="match status" value="1"/>
</dbReference>
<feature type="region of interest" description="Disordered" evidence="9">
    <location>
        <begin position="222"/>
        <end position="241"/>
    </location>
</feature>
<evidence type="ECO:0000256" key="7">
    <source>
        <dbReference type="ARBA" id="ARBA00033409"/>
    </source>
</evidence>
<dbReference type="InterPro" id="IPR003717">
    <property type="entry name" value="RecO"/>
</dbReference>
<keyword evidence="12" id="KW-1185">Reference proteome</keyword>
<dbReference type="HAMAP" id="MF_00201">
    <property type="entry name" value="RecO"/>
    <property type="match status" value="1"/>
</dbReference>
<dbReference type="PANTHER" id="PTHR33991">
    <property type="entry name" value="DNA REPAIR PROTEIN RECO"/>
    <property type="match status" value="1"/>
</dbReference>
<evidence type="ECO:0000256" key="9">
    <source>
        <dbReference type="SAM" id="MobiDB-lite"/>
    </source>
</evidence>
<accession>A0A380AK49</accession>
<evidence type="ECO:0000259" key="10">
    <source>
        <dbReference type="Pfam" id="PF11967"/>
    </source>
</evidence>
<dbReference type="Proteomes" id="UP000254069">
    <property type="component" value="Unassembled WGS sequence"/>
</dbReference>
<comment type="function">
    <text evidence="1 8">Involved in DNA repair and RecF pathway recombination.</text>
</comment>
<evidence type="ECO:0000256" key="6">
    <source>
        <dbReference type="ARBA" id="ARBA00023204"/>
    </source>
</evidence>
<dbReference type="InterPro" id="IPR037278">
    <property type="entry name" value="ARFGAP/RecO"/>
</dbReference>
<comment type="similarity">
    <text evidence="2 8">Belongs to the RecO family.</text>
</comment>
<keyword evidence="4 8" id="KW-0227">DNA damage</keyword>
<feature type="domain" description="DNA replication/recombination mediator RecO N-terminal" evidence="10">
    <location>
        <begin position="3"/>
        <end position="72"/>
    </location>
</feature>
<keyword evidence="5 8" id="KW-0233">DNA recombination</keyword>
<dbReference type="Gene3D" id="1.20.1440.120">
    <property type="entry name" value="Recombination protein O, C-terminal domain"/>
    <property type="match status" value="1"/>
</dbReference>
<dbReference type="AlphaFoldDB" id="A0A380AK49"/>
<gene>
    <name evidence="8 11" type="primary">recO</name>
    <name evidence="11" type="ORF">NCTC10738_02907</name>
</gene>
<dbReference type="InterPro" id="IPR042242">
    <property type="entry name" value="RecO_C"/>
</dbReference>
<name>A0A380AK49_9GAMM</name>
<proteinExistence type="inferred from homology"/>
<evidence type="ECO:0000313" key="12">
    <source>
        <dbReference type="Proteomes" id="UP000254069"/>
    </source>
</evidence>
<sequence>MLRGYVLHARPYRESSMLLNLLVDGLGRVDAVARVGSGKRSIKSIVQPFQPLLFQLSGRSDLRTLTQIESASPAVPLSGDALYAAMYLNELLVRVLGNHQSGEALFFSYHQSLLALAKGFEQTTLRYFELRLLSELGCMPSLVKDADGADIQADGCYRFIPEQGFIPFIGDAKRQEALPGSTLLALAENRLQQEDWQAAKVLTRQLLRPLLGDKPLLSRQLFARRGGSSPRAPQPSSRGEK</sequence>
<dbReference type="SUPFAM" id="SSF57863">
    <property type="entry name" value="ArfGap/RecO-like zinc finger"/>
    <property type="match status" value="1"/>
</dbReference>
<dbReference type="RefSeq" id="WP_115389950.1">
    <property type="nucleotide sequence ID" value="NZ_AP024609.1"/>
</dbReference>
<dbReference type="GO" id="GO:0043590">
    <property type="term" value="C:bacterial nucleoid"/>
    <property type="evidence" value="ECO:0007669"/>
    <property type="project" value="TreeGrafter"/>
</dbReference>